<dbReference type="AlphaFoldDB" id="A0A1M6HLG7"/>
<reference evidence="4 5" key="1">
    <citation type="submission" date="2016-11" db="EMBL/GenBank/DDBJ databases">
        <authorList>
            <person name="Jaros S."/>
            <person name="Januszkiewicz K."/>
            <person name="Wedrychowicz H."/>
        </authorList>
    </citation>
    <scope>NUCLEOTIDE SEQUENCE [LARGE SCALE GENOMIC DNA]</scope>
    <source>
        <strain evidence="4 5">DSM 14916</strain>
    </source>
</reference>
<dbReference type="EMBL" id="FQZF01000010">
    <property type="protein sequence ID" value="SHJ23034.1"/>
    <property type="molecule type" value="Genomic_DNA"/>
</dbReference>
<dbReference type="InterPro" id="IPR011049">
    <property type="entry name" value="Serralysin-like_metalloprot_C"/>
</dbReference>
<name>A0A1M6HLG7_9PROT</name>
<dbReference type="PANTHER" id="PTHR38340">
    <property type="entry name" value="S-LAYER PROTEIN"/>
    <property type="match status" value="1"/>
</dbReference>
<feature type="region of interest" description="Disordered" evidence="3">
    <location>
        <begin position="1"/>
        <end position="28"/>
    </location>
</feature>
<dbReference type="Proteomes" id="UP000184387">
    <property type="component" value="Unassembled WGS sequence"/>
</dbReference>
<dbReference type="RefSeq" id="WP_073134281.1">
    <property type="nucleotide sequence ID" value="NZ_FQZF01000010.1"/>
</dbReference>
<proteinExistence type="predicted"/>
<dbReference type="PANTHER" id="PTHR38340:SF1">
    <property type="entry name" value="S-LAYER PROTEIN"/>
    <property type="match status" value="1"/>
</dbReference>
<evidence type="ECO:0000256" key="1">
    <source>
        <dbReference type="ARBA" id="ARBA00004613"/>
    </source>
</evidence>
<feature type="region of interest" description="Disordered" evidence="3">
    <location>
        <begin position="46"/>
        <end position="103"/>
    </location>
</feature>
<dbReference type="InterPro" id="IPR050557">
    <property type="entry name" value="RTX_toxin/Mannuronan_C5-epim"/>
</dbReference>
<organism evidence="4 5">
    <name type="scientific">Muricoccus roseus</name>
    <dbReference type="NCBI Taxonomy" id="198092"/>
    <lineage>
        <taxon>Bacteria</taxon>
        <taxon>Pseudomonadati</taxon>
        <taxon>Pseudomonadota</taxon>
        <taxon>Alphaproteobacteria</taxon>
        <taxon>Acetobacterales</taxon>
        <taxon>Roseomonadaceae</taxon>
        <taxon>Muricoccus</taxon>
    </lineage>
</organism>
<dbReference type="PRINTS" id="PR00313">
    <property type="entry name" value="CABNDNGRPT"/>
</dbReference>
<evidence type="ECO:0000313" key="5">
    <source>
        <dbReference type="Proteomes" id="UP000184387"/>
    </source>
</evidence>
<protein>
    <submittedName>
        <fullName evidence="4">Hemolysin-type calcium-binding repeat-containing protein</fullName>
    </submittedName>
</protein>
<sequence length="208" mass="20914">MSPKSLRTEDLNKVTGGAFQQGSAGSDTMHGTAQADVIFSGSGNDNVNTGAGNDQAFGESGNDFISTGSGNDLAYGGQGSDTLNGGSGQDQLHGENGNDFLDGGAADGAADLAFGGAGNDSFIWAPGDGNDQFQGGAGNDTLNIQGMSLQDLQGSLTLEGETSGLQMHVNNNVVTFTDAAGNPATFGGVINHGGESMRFSQVEQIRLG</sequence>
<evidence type="ECO:0000256" key="2">
    <source>
        <dbReference type="ARBA" id="ARBA00022525"/>
    </source>
</evidence>
<evidence type="ECO:0000256" key="3">
    <source>
        <dbReference type="SAM" id="MobiDB-lite"/>
    </source>
</evidence>
<keyword evidence="5" id="KW-1185">Reference proteome</keyword>
<dbReference type="Gene3D" id="2.150.10.10">
    <property type="entry name" value="Serralysin-like metalloprotease, C-terminal"/>
    <property type="match status" value="2"/>
</dbReference>
<dbReference type="SUPFAM" id="SSF51120">
    <property type="entry name" value="beta-Roll"/>
    <property type="match status" value="1"/>
</dbReference>
<dbReference type="GO" id="GO:0005576">
    <property type="term" value="C:extracellular region"/>
    <property type="evidence" value="ECO:0007669"/>
    <property type="project" value="UniProtKB-SubCell"/>
</dbReference>
<keyword evidence="2" id="KW-0964">Secreted</keyword>
<dbReference type="STRING" id="198092.SAMN02745194_02049"/>
<accession>A0A1M6HLG7</accession>
<dbReference type="InterPro" id="IPR001343">
    <property type="entry name" value="Hemolysn_Ca-bd"/>
</dbReference>
<dbReference type="GO" id="GO:0005509">
    <property type="term" value="F:calcium ion binding"/>
    <property type="evidence" value="ECO:0007669"/>
    <property type="project" value="InterPro"/>
</dbReference>
<comment type="subcellular location">
    <subcellularLocation>
        <location evidence="1">Secreted</location>
    </subcellularLocation>
</comment>
<feature type="compositionally biased region" description="Basic and acidic residues" evidence="3">
    <location>
        <begin position="1"/>
        <end position="12"/>
    </location>
</feature>
<dbReference type="Pfam" id="PF00353">
    <property type="entry name" value="HemolysinCabind"/>
    <property type="match status" value="4"/>
</dbReference>
<feature type="compositionally biased region" description="Polar residues" evidence="3">
    <location>
        <begin position="18"/>
        <end position="28"/>
    </location>
</feature>
<evidence type="ECO:0000313" key="4">
    <source>
        <dbReference type="EMBL" id="SHJ23034.1"/>
    </source>
</evidence>
<gene>
    <name evidence="4" type="ORF">SAMN02745194_02049</name>
</gene>